<evidence type="ECO:0000313" key="7">
    <source>
        <dbReference type="Proteomes" id="UP000677054"/>
    </source>
</evidence>
<gene>
    <name evidence="6" type="ORF">DSTB1V02_LOCUS3062</name>
</gene>
<evidence type="ECO:0000256" key="4">
    <source>
        <dbReference type="SAM" id="SignalP"/>
    </source>
</evidence>
<dbReference type="Gene3D" id="3.40.50.1820">
    <property type="entry name" value="alpha/beta hydrolase"/>
    <property type="match status" value="1"/>
</dbReference>
<evidence type="ECO:0000256" key="3">
    <source>
        <dbReference type="ARBA" id="ARBA00023180"/>
    </source>
</evidence>
<dbReference type="SUPFAM" id="SSF53474">
    <property type="entry name" value="alpha/beta-Hydrolases"/>
    <property type="match status" value="1"/>
</dbReference>
<comment type="similarity">
    <text evidence="1">Belongs to the type-B carboxylesterase/lipase family.</text>
</comment>
<dbReference type="AlphaFoldDB" id="A0A7R9A1Y5"/>
<name>A0A7R9A1Y5_9CRUS</name>
<feature type="signal peptide" evidence="4">
    <location>
        <begin position="1"/>
        <end position="21"/>
    </location>
</feature>
<sequence>MQWQRISSWLLFVFVLSKVKVKVMVSANQVPGSWHQVVPLEDPVDTKYGPVLGVSASFPPGSGLVGIHAYLGIPYARPPIGDLRFMPPITPTHRHEAIRADRFPPECPQRFPPEVTLPEAEAGKTFPHFRLRVLRHVRDAARDQDEDCLYLNIFVPDPASGRVPDGGYPVLVFLSGDDFEWSPSRIHDVSPLASFGNVIVVLPNFRIGRLGFLRLERSSRREEVSNLGLLDLIAVLHWVQENIHVFRGHRGKVTLLGHGIAAASYVNFLALSPTVRPNLDYSMSRKHQTPANGTREVWHEHGKCDTWADV</sequence>
<reference evidence="6" key="1">
    <citation type="submission" date="2020-11" db="EMBL/GenBank/DDBJ databases">
        <authorList>
            <person name="Tran Van P."/>
        </authorList>
    </citation>
    <scope>NUCLEOTIDE SEQUENCE</scope>
</reference>
<dbReference type="InterPro" id="IPR019819">
    <property type="entry name" value="Carboxylesterase_B_CS"/>
</dbReference>
<dbReference type="Proteomes" id="UP000677054">
    <property type="component" value="Unassembled WGS sequence"/>
</dbReference>
<proteinExistence type="inferred from homology"/>
<feature type="domain" description="Carboxylesterase type B" evidence="5">
    <location>
        <begin position="44"/>
        <end position="276"/>
    </location>
</feature>
<dbReference type="EMBL" id="LR899888">
    <property type="protein sequence ID" value="CAD7243128.1"/>
    <property type="molecule type" value="Genomic_DNA"/>
</dbReference>
<dbReference type="PANTHER" id="PTHR43903">
    <property type="entry name" value="NEUROLIGIN"/>
    <property type="match status" value="1"/>
</dbReference>
<evidence type="ECO:0000313" key="6">
    <source>
        <dbReference type="EMBL" id="CAD7243128.1"/>
    </source>
</evidence>
<dbReference type="PROSITE" id="PS00941">
    <property type="entry name" value="CARBOXYLESTERASE_B_2"/>
    <property type="match status" value="1"/>
</dbReference>
<dbReference type="Pfam" id="PF00135">
    <property type="entry name" value="COesterase"/>
    <property type="match status" value="1"/>
</dbReference>
<feature type="chain" id="PRO_5036209715" description="Carboxylesterase type B domain-containing protein" evidence="4">
    <location>
        <begin position="22"/>
        <end position="310"/>
    </location>
</feature>
<keyword evidence="3" id="KW-0325">Glycoprotein</keyword>
<protein>
    <recommendedName>
        <fullName evidence="5">Carboxylesterase type B domain-containing protein</fullName>
    </recommendedName>
</protein>
<keyword evidence="2 4" id="KW-0732">Signal</keyword>
<dbReference type="InterPro" id="IPR029058">
    <property type="entry name" value="AB_hydrolase_fold"/>
</dbReference>
<accession>A0A7R9A1Y5</accession>
<organism evidence="6">
    <name type="scientific">Darwinula stevensoni</name>
    <dbReference type="NCBI Taxonomy" id="69355"/>
    <lineage>
        <taxon>Eukaryota</taxon>
        <taxon>Metazoa</taxon>
        <taxon>Ecdysozoa</taxon>
        <taxon>Arthropoda</taxon>
        <taxon>Crustacea</taxon>
        <taxon>Oligostraca</taxon>
        <taxon>Ostracoda</taxon>
        <taxon>Podocopa</taxon>
        <taxon>Podocopida</taxon>
        <taxon>Darwinulocopina</taxon>
        <taxon>Darwinuloidea</taxon>
        <taxon>Darwinulidae</taxon>
        <taxon>Darwinula</taxon>
    </lineage>
</organism>
<dbReference type="InterPro" id="IPR002018">
    <property type="entry name" value="CarbesteraseB"/>
</dbReference>
<keyword evidence="7" id="KW-1185">Reference proteome</keyword>
<evidence type="ECO:0000259" key="5">
    <source>
        <dbReference type="Pfam" id="PF00135"/>
    </source>
</evidence>
<dbReference type="EMBL" id="CAJPEV010000371">
    <property type="protein sequence ID" value="CAG0884577.1"/>
    <property type="molecule type" value="Genomic_DNA"/>
</dbReference>
<dbReference type="OrthoDB" id="3200163at2759"/>
<dbReference type="InterPro" id="IPR051093">
    <property type="entry name" value="Neuroligin/BSAL"/>
</dbReference>
<evidence type="ECO:0000256" key="1">
    <source>
        <dbReference type="ARBA" id="ARBA00005964"/>
    </source>
</evidence>
<evidence type="ECO:0000256" key="2">
    <source>
        <dbReference type="ARBA" id="ARBA00022729"/>
    </source>
</evidence>